<accession>A0A1J5SPM6</accession>
<reference evidence="1" key="1">
    <citation type="submission" date="2016-10" db="EMBL/GenBank/DDBJ databases">
        <title>Sequence of Gallionella enrichment culture.</title>
        <authorList>
            <person name="Poehlein A."/>
            <person name="Muehling M."/>
            <person name="Daniel R."/>
        </authorList>
    </citation>
    <scope>NUCLEOTIDE SEQUENCE</scope>
</reference>
<proteinExistence type="predicted"/>
<protein>
    <submittedName>
        <fullName evidence="1">Uncharacterized protein</fullName>
    </submittedName>
</protein>
<organism evidence="1">
    <name type="scientific">mine drainage metagenome</name>
    <dbReference type="NCBI Taxonomy" id="410659"/>
    <lineage>
        <taxon>unclassified sequences</taxon>
        <taxon>metagenomes</taxon>
        <taxon>ecological metagenomes</taxon>
    </lineage>
</organism>
<name>A0A1J5SPM6_9ZZZZ</name>
<gene>
    <name evidence="1" type="ORF">GALL_118020</name>
</gene>
<dbReference type="EMBL" id="MLJW01000046">
    <property type="protein sequence ID" value="OIR06005.1"/>
    <property type="molecule type" value="Genomic_DNA"/>
</dbReference>
<dbReference type="AlphaFoldDB" id="A0A1J5SPM6"/>
<comment type="caution">
    <text evidence="1">The sequence shown here is derived from an EMBL/GenBank/DDBJ whole genome shotgun (WGS) entry which is preliminary data.</text>
</comment>
<sequence length="93" mass="10505">MAEAAKKLNESEVFIVSAIEKSAFNGMGKISPEDIKLIPVSGAESEATVHEHFHQEMKHLKVIGVSSLEYLRFQERIMLEHLQENGFVLETNH</sequence>
<evidence type="ECO:0000313" key="1">
    <source>
        <dbReference type="EMBL" id="OIR06005.1"/>
    </source>
</evidence>